<name>A0AA91Q5A7_CLALS</name>
<evidence type="ECO:0000256" key="3">
    <source>
        <dbReference type="ARBA" id="ARBA00022490"/>
    </source>
</evidence>
<comment type="caution">
    <text evidence="9">The sequence shown here is derived from an EMBL/GenBank/DDBJ whole genome shotgun (WGS) entry which is preliminary data.</text>
</comment>
<dbReference type="GO" id="GO:0005737">
    <property type="term" value="C:cytoplasm"/>
    <property type="evidence" value="ECO:0007669"/>
    <property type="project" value="UniProtKB-SubCell"/>
</dbReference>
<evidence type="ECO:0000259" key="8">
    <source>
        <dbReference type="PROSITE" id="PS50908"/>
    </source>
</evidence>
<dbReference type="Pfam" id="PF01205">
    <property type="entry name" value="Impact_N"/>
    <property type="match status" value="1"/>
</dbReference>
<proteinExistence type="inferred from homology"/>
<dbReference type="SUPFAM" id="SSF54495">
    <property type="entry name" value="UBC-like"/>
    <property type="match status" value="1"/>
</dbReference>
<dbReference type="Proteomes" id="UP000195602">
    <property type="component" value="Unassembled WGS sequence"/>
</dbReference>
<dbReference type="Gene3D" id="3.10.110.10">
    <property type="entry name" value="Ubiquitin Conjugating Enzyme"/>
    <property type="match status" value="1"/>
</dbReference>
<accession>A0AA91Q5A7</accession>
<evidence type="ECO:0000256" key="1">
    <source>
        <dbReference type="ARBA" id="ARBA00004496"/>
    </source>
</evidence>
<dbReference type="InterPro" id="IPR006575">
    <property type="entry name" value="RWD_dom"/>
</dbReference>
<reference evidence="9 10" key="1">
    <citation type="submission" date="2017-04" db="EMBL/GenBank/DDBJ databases">
        <title>Draft genome of the yeast Clavispora lusitaniae type strain CBS 6936.</title>
        <authorList>
            <person name="Durrens P."/>
            <person name="Klopp C."/>
            <person name="Biteau N."/>
            <person name="Fitton-Ouhabi V."/>
            <person name="Dementhon K."/>
            <person name="Accoceberry I."/>
            <person name="Sherman D.J."/>
            <person name="Noel T."/>
        </authorList>
    </citation>
    <scope>NUCLEOTIDE SEQUENCE [LARGE SCALE GENOMIC DNA]</scope>
    <source>
        <strain evidence="9 10">CBS 6936</strain>
    </source>
</reference>
<feature type="coiled-coil region" evidence="7">
    <location>
        <begin position="96"/>
        <end position="137"/>
    </location>
</feature>
<organism evidence="9 10">
    <name type="scientific">Clavispora lusitaniae</name>
    <name type="common">Candida lusitaniae</name>
    <dbReference type="NCBI Taxonomy" id="36911"/>
    <lineage>
        <taxon>Eukaryota</taxon>
        <taxon>Fungi</taxon>
        <taxon>Dikarya</taxon>
        <taxon>Ascomycota</taxon>
        <taxon>Saccharomycotina</taxon>
        <taxon>Pichiomycetes</taxon>
        <taxon>Metschnikowiaceae</taxon>
        <taxon>Clavispora</taxon>
    </lineage>
</organism>
<keyword evidence="3" id="KW-0963">Cytoplasm</keyword>
<evidence type="ECO:0000256" key="2">
    <source>
        <dbReference type="ARBA" id="ARBA00007665"/>
    </source>
</evidence>
<dbReference type="InterPro" id="IPR036956">
    <property type="entry name" value="Impact_N_sf"/>
</dbReference>
<dbReference type="Pfam" id="PF05773">
    <property type="entry name" value="RWD"/>
    <property type="match status" value="1"/>
</dbReference>
<gene>
    <name evidence="9" type="ORF">A9F13_01g05049</name>
</gene>
<protein>
    <submittedName>
        <fullName evidence="9">Translational regulator</fullName>
    </submittedName>
</protein>
<evidence type="ECO:0000256" key="4">
    <source>
        <dbReference type="ARBA" id="ARBA00022491"/>
    </source>
</evidence>
<dbReference type="PANTHER" id="PTHR16301:SF25">
    <property type="entry name" value="PROTEIN IMPACT"/>
    <property type="match status" value="1"/>
</dbReference>
<evidence type="ECO:0000313" key="10">
    <source>
        <dbReference type="Proteomes" id="UP000195602"/>
    </source>
</evidence>
<dbReference type="GO" id="GO:0006446">
    <property type="term" value="P:regulation of translational initiation"/>
    <property type="evidence" value="ECO:0007669"/>
    <property type="project" value="TreeGrafter"/>
</dbReference>
<keyword evidence="6" id="KW-0346">Stress response</keyword>
<comment type="subcellular location">
    <subcellularLocation>
        <location evidence="1">Cytoplasm</location>
    </subcellularLocation>
</comment>
<comment type="similarity">
    <text evidence="2">Belongs to the IMPACT family.</text>
</comment>
<dbReference type="AlphaFoldDB" id="A0AA91Q5A7"/>
<evidence type="ECO:0000313" key="9">
    <source>
        <dbReference type="EMBL" id="OVF11052.1"/>
    </source>
</evidence>
<dbReference type="PANTHER" id="PTHR16301">
    <property type="entry name" value="IMPACT-RELATED"/>
    <property type="match status" value="1"/>
</dbReference>
<dbReference type="InterPro" id="IPR023582">
    <property type="entry name" value="Impact"/>
</dbReference>
<dbReference type="Gene3D" id="3.30.230.30">
    <property type="entry name" value="Impact, N-terminal domain"/>
    <property type="match status" value="1"/>
</dbReference>
<keyword evidence="4" id="KW-0678">Repressor</keyword>
<keyword evidence="7" id="KW-0175">Coiled coil</keyword>
<sequence length="290" mass="33155">MGREELKEEIDAIEAIFPESVEQITSEIYNFTVPDHAEVTVQMSFPTEYPEEPPSIIQVITGDIRKFPDNSYIEQRVNSILSNLFNTGDVVIFEFLGEVEQFIEDYERQHEEETKKLSEQMEKLRLEQAKRKQMKLQDIKRASDGAESASVPSVDVTADWIQSEPIHDRGSTFIAYAKEVHSVAEAIENFELLLTDRKIARASHNMNAWRIKGEKNITFSDCDDDGETAAGSRMLHLLTIMNAWNVIVVVSRWFGGTHIGPDRFKHINSTTREVIIKGGFHEEEPTPKKK</sequence>
<evidence type="ECO:0000256" key="6">
    <source>
        <dbReference type="ARBA" id="ARBA00023016"/>
    </source>
</evidence>
<dbReference type="CDD" id="cd23822">
    <property type="entry name" value="RWD_ScYIH1-like"/>
    <property type="match status" value="1"/>
</dbReference>
<dbReference type="GO" id="GO:0140469">
    <property type="term" value="P:GCN2-mediated signaling"/>
    <property type="evidence" value="ECO:0007669"/>
    <property type="project" value="TreeGrafter"/>
</dbReference>
<dbReference type="PROSITE" id="PS50908">
    <property type="entry name" value="RWD"/>
    <property type="match status" value="1"/>
</dbReference>
<evidence type="ECO:0000256" key="7">
    <source>
        <dbReference type="SAM" id="Coils"/>
    </source>
</evidence>
<evidence type="ECO:0000256" key="5">
    <source>
        <dbReference type="ARBA" id="ARBA00022845"/>
    </source>
</evidence>
<dbReference type="InterPro" id="IPR001498">
    <property type="entry name" value="Impact_N"/>
</dbReference>
<dbReference type="InterPro" id="IPR020568">
    <property type="entry name" value="Ribosomal_Su5_D2-typ_SF"/>
</dbReference>
<dbReference type="SUPFAM" id="SSF54211">
    <property type="entry name" value="Ribosomal protein S5 domain 2-like"/>
    <property type="match status" value="1"/>
</dbReference>
<keyword evidence="5" id="KW-0810">Translation regulation</keyword>
<feature type="domain" description="RWD" evidence="8">
    <location>
        <begin position="8"/>
        <end position="106"/>
    </location>
</feature>
<dbReference type="KEGG" id="clus:A9F13_01g05049"/>
<dbReference type="EMBL" id="LYUB02000001">
    <property type="protein sequence ID" value="OVF11052.1"/>
    <property type="molecule type" value="Genomic_DNA"/>
</dbReference>
<dbReference type="SMART" id="SM00591">
    <property type="entry name" value="RWD"/>
    <property type="match status" value="1"/>
</dbReference>
<dbReference type="InterPro" id="IPR016135">
    <property type="entry name" value="UBQ-conjugating_enzyme/RWD"/>
</dbReference>